<dbReference type="AlphaFoldDB" id="D5VTW0"/>
<dbReference type="PROSITE" id="PS50162">
    <property type="entry name" value="RECA_2"/>
    <property type="match status" value="1"/>
</dbReference>
<dbReference type="PANTHER" id="PTHR22942:SF47">
    <property type="entry name" value="DNA REPAIR AND RECOMBINATION PROTEIN RADB"/>
    <property type="match status" value="1"/>
</dbReference>
<reference evidence="11" key="1">
    <citation type="submission" date="2010-04" db="EMBL/GenBank/DDBJ databases">
        <title>Complete sequence of Methanocaldococcus infernus ME.</title>
        <authorList>
            <consortium name="US DOE Joint Genome Institute"/>
            <person name="Lucas S."/>
            <person name="Copeland A."/>
            <person name="Lapidus A."/>
            <person name="Cheng J.-F."/>
            <person name="Bruce D."/>
            <person name="Goodwin L."/>
            <person name="Pitluck S."/>
            <person name="Munk A.C."/>
            <person name="Detter J.C."/>
            <person name="Han C."/>
            <person name="Tapia R."/>
            <person name="Land M."/>
            <person name="Hauser L."/>
            <person name="Kyrpides N."/>
            <person name="Mikhailova N."/>
            <person name="Sieprawska-Lupa M."/>
            <person name="Whitman W.B."/>
            <person name="Woyke T."/>
        </authorList>
    </citation>
    <scope>NUCLEOTIDE SEQUENCE [LARGE SCALE GENOMIC DNA]</scope>
    <source>
        <strain evidence="11">ME</strain>
    </source>
</reference>
<keyword evidence="12" id="KW-1185">Reference proteome</keyword>
<comment type="function">
    <text evidence="8 9">Involved in DNA repair and in homologous recombination. May regulate the cleavage reactions of the branch-structured DNA. Has a very weak ATPase activity that is not stimulated by DNA. Binds DNA but does not promote DNA strands exchange.</text>
</comment>
<dbReference type="Proteomes" id="UP000002061">
    <property type="component" value="Chromosome"/>
</dbReference>
<dbReference type="Gene3D" id="3.40.50.300">
    <property type="entry name" value="P-loop containing nucleotide triphosphate hydrolases"/>
    <property type="match status" value="1"/>
</dbReference>
<keyword evidence="3 9" id="KW-0547">Nucleotide-binding</keyword>
<dbReference type="Pfam" id="PF08423">
    <property type="entry name" value="Rad51"/>
    <property type="match status" value="1"/>
</dbReference>
<dbReference type="SUPFAM" id="SSF52540">
    <property type="entry name" value="P-loop containing nucleoside triphosphate hydrolases"/>
    <property type="match status" value="1"/>
</dbReference>
<dbReference type="HOGENOM" id="CLU_041732_2_0_2"/>
<dbReference type="eggNOG" id="arCOG00417">
    <property type="taxonomic scope" value="Archaea"/>
</dbReference>
<dbReference type="GO" id="GO:0003684">
    <property type="term" value="F:damaged DNA binding"/>
    <property type="evidence" value="ECO:0007669"/>
    <property type="project" value="UniProtKB-UniRule"/>
</dbReference>
<evidence type="ECO:0000256" key="7">
    <source>
        <dbReference type="ARBA" id="ARBA00023172"/>
    </source>
</evidence>
<comment type="similarity">
    <text evidence="1 9">Belongs to the eukaryotic RecA-like protein family. RadB subfamily.</text>
</comment>
<keyword evidence="4 9" id="KW-0227">DNA damage</keyword>
<sequence length="207" mass="23702">MLKNILLGKANREMITQIYGFPGVGKTNVCIMNVVNYAKEGKVIYVDTEGGLFIERIRQITDDDKVIENLLIYNVYSFKEQDEIIRGELPLLSNISLIVVDNIISLYRLEVSSDAEKNMSLNKMLGQQLKTLLKVAKIRKIPIIITNQARDTIEGFEATGGRILEYWSKCIVRLEKNSERLAILEKHPYAPQQWVKFKITNKGIEII</sequence>
<evidence type="ECO:0000256" key="5">
    <source>
        <dbReference type="ARBA" id="ARBA00022840"/>
    </source>
</evidence>
<dbReference type="InterPro" id="IPR011939">
    <property type="entry name" value="DNA_repair_and_recomb_RadB"/>
</dbReference>
<evidence type="ECO:0000256" key="8">
    <source>
        <dbReference type="ARBA" id="ARBA00024641"/>
    </source>
</evidence>
<dbReference type="GeneID" id="9132394"/>
<feature type="domain" description="RecA family profile 1" evidence="10">
    <location>
        <begin position="1"/>
        <end position="149"/>
    </location>
</feature>
<evidence type="ECO:0000256" key="4">
    <source>
        <dbReference type="ARBA" id="ARBA00022763"/>
    </source>
</evidence>
<keyword evidence="6 9" id="KW-0238">DNA-binding</keyword>
<dbReference type="RefSeq" id="WP_013100758.1">
    <property type="nucleotide sequence ID" value="NC_014122.1"/>
</dbReference>
<dbReference type="GO" id="GO:0005524">
    <property type="term" value="F:ATP binding"/>
    <property type="evidence" value="ECO:0007669"/>
    <property type="project" value="UniProtKB-UniRule"/>
</dbReference>
<evidence type="ECO:0000313" key="11">
    <source>
        <dbReference type="EMBL" id="ADG14013.1"/>
    </source>
</evidence>
<evidence type="ECO:0000256" key="2">
    <source>
        <dbReference type="ARBA" id="ARBA00018143"/>
    </source>
</evidence>
<protein>
    <recommendedName>
        <fullName evidence="2 9">DNA repair and recombination protein RadB</fullName>
    </recommendedName>
</protein>
<dbReference type="InterPro" id="IPR020588">
    <property type="entry name" value="RecA_ATP-bd"/>
</dbReference>
<dbReference type="InterPro" id="IPR013632">
    <property type="entry name" value="Rad51_C"/>
</dbReference>
<evidence type="ECO:0000256" key="9">
    <source>
        <dbReference type="HAMAP-Rule" id="MF_00350"/>
    </source>
</evidence>
<dbReference type="EMBL" id="CP002009">
    <property type="protein sequence ID" value="ADG14013.1"/>
    <property type="molecule type" value="Genomic_DNA"/>
</dbReference>
<organism evidence="11 12">
    <name type="scientific">Methanocaldococcus infernus (strain DSM 11812 / JCM 15783 / ME)</name>
    <dbReference type="NCBI Taxonomy" id="573063"/>
    <lineage>
        <taxon>Archaea</taxon>
        <taxon>Methanobacteriati</taxon>
        <taxon>Methanobacteriota</taxon>
        <taxon>Methanomada group</taxon>
        <taxon>Methanococci</taxon>
        <taxon>Methanococcales</taxon>
        <taxon>Methanocaldococcaceae</taxon>
        <taxon>Methanocaldococcus</taxon>
    </lineage>
</organism>
<evidence type="ECO:0000256" key="3">
    <source>
        <dbReference type="ARBA" id="ARBA00022741"/>
    </source>
</evidence>
<dbReference type="OrthoDB" id="17644at2157"/>
<name>D5VTW0_METIM</name>
<dbReference type="GO" id="GO:0140664">
    <property type="term" value="F:ATP-dependent DNA damage sensor activity"/>
    <property type="evidence" value="ECO:0007669"/>
    <property type="project" value="InterPro"/>
</dbReference>
<proteinExistence type="inferred from homology"/>
<dbReference type="HAMAP" id="MF_00350">
    <property type="entry name" value="RadB"/>
    <property type="match status" value="1"/>
</dbReference>
<evidence type="ECO:0000256" key="1">
    <source>
        <dbReference type="ARBA" id="ARBA00006876"/>
    </source>
</evidence>
<accession>D5VTW0</accession>
<dbReference type="KEGG" id="mif:Metin_1363"/>
<dbReference type="InterPro" id="IPR027417">
    <property type="entry name" value="P-loop_NTPase"/>
</dbReference>
<dbReference type="PIRSF" id="PIRSF003336">
    <property type="entry name" value="RadB"/>
    <property type="match status" value="1"/>
</dbReference>
<dbReference type="GO" id="GO:0006281">
    <property type="term" value="P:DNA repair"/>
    <property type="evidence" value="ECO:0007669"/>
    <property type="project" value="UniProtKB-UniRule"/>
</dbReference>
<dbReference type="NCBIfam" id="TIGR02237">
    <property type="entry name" value="recomb_radB"/>
    <property type="match status" value="1"/>
</dbReference>
<keyword evidence="7 9" id="KW-0233">DNA recombination</keyword>
<keyword evidence="5 9" id="KW-0067">ATP-binding</keyword>
<dbReference type="GO" id="GO:0006310">
    <property type="term" value="P:DNA recombination"/>
    <property type="evidence" value="ECO:0007669"/>
    <property type="project" value="UniProtKB-UniRule"/>
</dbReference>
<dbReference type="PANTHER" id="PTHR22942">
    <property type="entry name" value="RECA/RAD51/RADA DNA STRAND-PAIRING FAMILY MEMBER"/>
    <property type="match status" value="1"/>
</dbReference>
<dbReference type="STRING" id="573063.Metin_1363"/>
<evidence type="ECO:0000256" key="6">
    <source>
        <dbReference type="ARBA" id="ARBA00023125"/>
    </source>
</evidence>
<gene>
    <name evidence="9" type="primary">radB</name>
    <name evidence="11" type="ordered locus">Metin_1363</name>
</gene>
<evidence type="ECO:0000259" key="10">
    <source>
        <dbReference type="PROSITE" id="PS50162"/>
    </source>
</evidence>
<evidence type="ECO:0000313" key="12">
    <source>
        <dbReference type="Proteomes" id="UP000002061"/>
    </source>
</evidence>